<feature type="non-terminal residue" evidence="2">
    <location>
        <position position="1"/>
    </location>
</feature>
<reference evidence="2" key="1">
    <citation type="submission" date="2018-05" db="EMBL/GenBank/DDBJ databases">
        <authorList>
            <person name="Lanie J.A."/>
            <person name="Ng W.-L."/>
            <person name="Kazmierczak K.M."/>
            <person name="Andrzejewski T.M."/>
            <person name="Davidsen T.M."/>
            <person name="Wayne K.J."/>
            <person name="Tettelin H."/>
            <person name="Glass J.I."/>
            <person name="Rusch D."/>
            <person name="Podicherti R."/>
            <person name="Tsui H.-C.T."/>
            <person name="Winkler M.E."/>
        </authorList>
    </citation>
    <scope>NUCLEOTIDE SEQUENCE</scope>
</reference>
<gene>
    <name evidence="2" type="ORF">METZ01_LOCUS506867</name>
</gene>
<dbReference type="EMBL" id="UINC01224407">
    <property type="protein sequence ID" value="SVE54013.1"/>
    <property type="molecule type" value="Genomic_DNA"/>
</dbReference>
<name>A0A383EC87_9ZZZZ</name>
<dbReference type="InterPro" id="IPR002654">
    <property type="entry name" value="Glyco_trans_25"/>
</dbReference>
<dbReference type="Pfam" id="PF01755">
    <property type="entry name" value="Glyco_transf_25"/>
    <property type="match status" value="1"/>
</dbReference>
<accession>A0A383EC87</accession>
<evidence type="ECO:0000259" key="1">
    <source>
        <dbReference type="Pfam" id="PF01755"/>
    </source>
</evidence>
<sequence length="169" mass="19429">AEEFKYRELNMPEISCTIKHFEAIRRASEAPSDYSLIFEDDIVLVDDFPTKLESHLNGTPADWDAIFIGTGCGEWFQEIKLKELSPVADNPRCFLMDHPATNCAEGYLLKKETAKKIYNGARPFHLISDWELAYQLYSSNSKVYWWHPSLIEQGSKNGMFKSTLDLGQR</sequence>
<protein>
    <recommendedName>
        <fullName evidence="1">Glycosyl transferase family 25 domain-containing protein</fullName>
    </recommendedName>
</protein>
<dbReference type="AlphaFoldDB" id="A0A383EC87"/>
<organism evidence="2">
    <name type="scientific">marine metagenome</name>
    <dbReference type="NCBI Taxonomy" id="408172"/>
    <lineage>
        <taxon>unclassified sequences</taxon>
        <taxon>metagenomes</taxon>
        <taxon>ecological metagenomes</taxon>
    </lineage>
</organism>
<feature type="domain" description="Glycosyl transferase family 25" evidence="1">
    <location>
        <begin position="6"/>
        <end position="125"/>
    </location>
</feature>
<evidence type="ECO:0000313" key="2">
    <source>
        <dbReference type="EMBL" id="SVE54013.1"/>
    </source>
</evidence>
<proteinExistence type="predicted"/>